<dbReference type="SMART" id="SM00387">
    <property type="entry name" value="HATPase_c"/>
    <property type="match status" value="1"/>
</dbReference>
<feature type="transmembrane region" description="Helical" evidence="19">
    <location>
        <begin position="80"/>
        <end position="103"/>
    </location>
</feature>
<feature type="transmembrane region" description="Helical" evidence="19">
    <location>
        <begin position="171"/>
        <end position="193"/>
    </location>
</feature>
<dbReference type="InterPro" id="IPR003594">
    <property type="entry name" value="HATPase_dom"/>
</dbReference>
<evidence type="ECO:0000256" key="5">
    <source>
        <dbReference type="ARBA" id="ARBA00017322"/>
    </source>
</evidence>
<comment type="function">
    <text evidence="17">Member of the two-component regulatory system NreB/NreC involved in the control of dissimilatory nitrate/nitrite reduction in response to oxygen. NreB functions as a direct oxygen sensor histidine kinase which is autophosphorylated, in the absence of oxygen, probably at the conserved histidine residue, and transfers its phosphate group probably to a conserved aspartate residue of NreC. NreB/NreC activates the expression of the nitrate (narGHJI) and nitrite (nir) reductase operons, as well as the putative nitrate transporter gene narT.</text>
</comment>
<evidence type="ECO:0000256" key="9">
    <source>
        <dbReference type="ARBA" id="ARBA00022679"/>
    </source>
</evidence>
<dbReference type="EMBL" id="JBHUEM010000046">
    <property type="protein sequence ID" value="MFD1738642.1"/>
    <property type="molecule type" value="Genomic_DNA"/>
</dbReference>
<feature type="transmembrane region" description="Helical" evidence="19">
    <location>
        <begin position="237"/>
        <end position="258"/>
    </location>
</feature>
<dbReference type="SUPFAM" id="SSF55781">
    <property type="entry name" value="GAF domain-like"/>
    <property type="match status" value="1"/>
</dbReference>
<evidence type="ECO:0000256" key="13">
    <source>
        <dbReference type="ARBA" id="ARBA00022840"/>
    </source>
</evidence>
<feature type="transmembrane region" description="Helical" evidence="19">
    <location>
        <begin position="21"/>
        <end position="39"/>
    </location>
</feature>
<keyword evidence="22" id="KW-1185">Reference proteome</keyword>
<dbReference type="PRINTS" id="PR00344">
    <property type="entry name" value="BCTRLSENSOR"/>
</dbReference>
<dbReference type="PANTHER" id="PTHR24421">
    <property type="entry name" value="NITRATE/NITRITE SENSOR PROTEIN NARX-RELATED"/>
    <property type="match status" value="1"/>
</dbReference>
<dbReference type="RefSeq" id="WP_377929856.1">
    <property type="nucleotide sequence ID" value="NZ_JBHUEM010000046.1"/>
</dbReference>
<keyword evidence="8" id="KW-0597">Phosphoprotein</keyword>
<keyword evidence="16" id="KW-0411">Iron-sulfur</keyword>
<dbReference type="SUPFAM" id="SSF55874">
    <property type="entry name" value="ATPase domain of HSP90 chaperone/DNA topoisomerase II/histidine kinase"/>
    <property type="match status" value="1"/>
</dbReference>
<protein>
    <recommendedName>
        <fullName evidence="5">Oxygen sensor histidine kinase NreB</fullName>
        <ecNumber evidence="4">2.7.13.3</ecNumber>
    </recommendedName>
    <alternativeName>
        <fullName evidence="18">Nitrogen regulation protein B</fullName>
    </alternativeName>
</protein>
<comment type="cofactor">
    <cofactor evidence="2">
        <name>[4Fe-4S] cluster</name>
        <dbReference type="ChEBI" id="CHEBI:49883"/>
    </cofactor>
</comment>
<keyword evidence="11" id="KW-0547">Nucleotide-binding</keyword>
<keyword evidence="13" id="KW-0067">ATP-binding</keyword>
<evidence type="ECO:0000259" key="20">
    <source>
        <dbReference type="PROSITE" id="PS50109"/>
    </source>
</evidence>
<keyword evidence="19" id="KW-0472">Membrane</keyword>
<accession>A0ABW4LW37</accession>
<comment type="catalytic activity">
    <reaction evidence="1">
        <text>ATP + protein L-histidine = ADP + protein N-phospho-L-histidine.</text>
        <dbReference type="EC" id="2.7.13.3"/>
    </reaction>
</comment>
<gene>
    <name evidence="21" type="ORF">ACFSCX_19155</name>
</gene>
<evidence type="ECO:0000256" key="18">
    <source>
        <dbReference type="ARBA" id="ARBA00030800"/>
    </source>
</evidence>
<name>A0ABW4LW37_9BACI</name>
<evidence type="ECO:0000256" key="15">
    <source>
        <dbReference type="ARBA" id="ARBA00023012"/>
    </source>
</evidence>
<keyword evidence="12 21" id="KW-0418">Kinase</keyword>
<evidence type="ECO:0000256" key="6">
    <source>
        <dbReference type="ARBA" id="ARBA00022485"/>
    </source>
</evidence>
<keyword evidence="19" id="KW-1133">Transmembrane helix</keyword>
<dbReference type="Pfam" id="PF02518">
    <property type="entry name" value="HATPase_c"/>
    <property type="match status" value="1"/>
</dbReference>
<keyword evidence="15" id="KW-0902">Two-component regulatory system</keyword>
<evidence type="ECO:0000256" key="19">
    <source>
        <dbReference type="SAM" id="Phobius"/>
    </source>
</evidence>
<evidence type="ECO:0000256" key="4">
    <source>
        <dbReference type="ARBA" id="ARBA00012438"/>
    </source>
</evidence>
<dbReference type="InterPro" id="IPR050482">
    <property type="entry name" value="Sensor_HK_TwoCompSys"/>
</dbReference>
<evidence type="ECO:0000256" key="14">
    <source>
        <dbReference type="ARBA" id="ARBA00023004"/>
    </source>
</evidence>
<evidence type="ECO:0000256" key="11">
    <source>
        <dbReference type="ARBA" id="ARBA00022741"/>
    </source>
</evidence>
<feature type="transmembrane region" description="Helical" evidence="19">
    <location>
        <begin position="110"/>
        <end position="130"/>
    </location>
</feature>
<feature type="transmembrane region" description="Helical" evidence="19">
    <location>
        <begin position="335"/>
        <end position="352"/>
    </location>
</feature>
<evidence type="ECO:0000256" key="17">
    <source>
        <dbReference type="ARBA" id="ARBA00024827"/>
    </source>
</evidence>
<dbReference type="InterPro" id="IPR004358">
    <property type="entry name" value="Sig_transdc_His_kin-like_C"/>
</dbReference>
<evidence type="ECO:0000256" key="7">
    <source>
        <dbReference type="ARBA" id="ARBA00022490"/>
    </source>
</evidence>
<evidence type="ECO:0000256" key="16">
    <source>
        <dbReference type="ARBA" id="ARBA00023014"/>
    </source>
</evidence>
<comment type="subcellular location">
    <subcellularLocation>
        <location evidence="3">Cytoplasm</location>
    </subcellularLocation>
</comment>
<dbReference type="Pfam" id="PF07730">
    <property type="entry name" value="HisKA_3"/>
    <property type="match status" value="1"/>
</dbReference>
<keyword evidence="9" id="KW-0808">Transferase</keyword>
<evidence type="ECO:0000256" key="12">
    <source>
        <dbReference type="ARBA" id="ARBA00022777"/>
    </source>
</evidence>
<dbReference type="InterPro" id="IPR036890">
    <property type="entry name" value="HATPase_C_sf"/>
</dbReference>
<feature type="transmembrane region" description="Helical" evidence="19">
    <location>
        <begin position="264"/>
        <end position="285"/>
    </location>
</feature>
<proteinExistence type="predicted"/>
<dbReference type="EC" id="2.7.13.3" evidence="4"/>
<dbReference type="Gene3D" id="3.30.565.10">
    <property type="entry name" value="Histidine kinase-like ATPase, C-terminal domain"/>
    <property type="match status" value="1"/>
</dbReference>
<evidence type="ECO:0000313" key="21">
    <source>
        <dbReference type="EMBL" id="MFD1738642.1"/>
    </source>
</evidence>
<dbReference type="GO" id="GO:0016301">
    <property type="term" value="F:kinase activity"/>
    <property type="evidence" value="ECO:0007669"/>
    <property type="project" value="UniProtKB-KW"/>
</dbReference>
<dbReference type="CDD" id="cd16917">
    <property type="entry name" value="HATPase_UhpB-NarQ-NarX-like"/>
    <property type="match status" value="1"/>
</dbReference>
<sequence>MTVPVTNDVKLIEKKHAPYIFLFKAGVLFFVVFSSFYYIRHVPEYYEKLRSCILESCGSFGPPPTSLEGLIHSGLSVDSYALLLVLSDLFLTFFFLLTAVIILWKSKGTILSYIAMLGMVAYGATFPSLLYVSTEGNVVMEWWTEGIAGVGRIALFLFLMLFPNGKWVPKWAYCVFVPFSLIQLMNVLFPVTMFDLQNWSVHVRMLYYVTMICLILYLQVYRYRHISTSEEKLQTKWIVYGMILSFSGFIGTSAFFVFSQAIDPILYVFYNFVLNLFVSIIPLTVSFGILRKRLWDIAPLVNRTILYGLLSLTVVILYSLLVIYLGNLFKTEENFILSLVATSVVAVLFTPIKEKLQKLINRLLKGKHDDPYSVLAALGKQLIKRISPGEMLEVIVKEVRDALRLPYVGISLEIGGVDKLATSSGSTKHDMYTFPIIYSGEELGFLHLSSRSPGEVFTSEDYKLIDVMIRQTGPIVQNVNMSLGMKLLADDLQKSREKLVLAREKERLEIRRNLHDELAPRLMSLAFNVAAAQQYVKKDPETANQLLEELRSVIRGTVEDIRSMVHGLRPPTLDEFGLIGSIKLRIQELQQLSNHGQAAVQIRIEVPDQLPSLPAAIEVAAYRIVTESLVNVVRHANATHCQVAIKNIDEKLLVIEVTDNGIGIPSHIKDMGNGIGLKSIRERAAELSGHCVMERGKSGGTRIKATLPFSIEGENNEHITCG</sequence>
<organism evidence="21 22">
    <name type="scientific">Bacillus salitolerans</name>
    <dbReference type="NCBI Taxonomy" id="1437434"/>
    <lineage>
        <taxon>Bacteria</taxon>
        <taxon>Bacillati</taxon>
        <taxon>Bacillota</taxon>
        <taxon>Bacilli</taxon>
        <taxon>Bacillales</taxon>
        <taxon>Bacillaceae</taxon>
        <taxon>Bacillus</taxon>
    </lineage>
</organism>
<dbReference type="InterPro" id="IPR011712">
    <property type="entry name" value="Sig_transdc_His_kin_sub3_dim/P"/>
</dbReference>
<dbReference type="Proteomes" id="UP001597214">
    <property type="component" value="Unassembled WGS sequence"/>
</dbReference>
<feature type="transmembrane region" description="Helical" evidence="19">
    <location>
        <begin position="305"/>
        <end position="329"/>
    </location>
</feature>
<dbReference type="InterPro" id="IPR005467">
    <property type="entry name" value="His_kinase_dom"/>
</dbReference>
<feature type="transmembrane region" description="Helical" evidence="19">
    <location>
        <begin position="142"/>
        <end position="162"/>
    </location>
</feature>
<evidence type="ECO:0000256" key="3">
    <source>
        <dbReference type="ARBA" id="ARBA00004496"/>
    </source>
</evidence>
<reference evidence="22" key="1">
    <citation type="journal article" date="2019" name="Int. J. Syst. Evol. Microbiol.">
        <title>The Global Catalogue of Microorganisms (GCM) 10K type strain sequencing project: providing services to taxonomists for standard genome sequencing and annotation.</title>
        <authorList>
            <consortium name="The Broad Institute Genomics Platform"/>
            <consortium name="The Broad Institute Genome Sequencing Center for Infectious Disease"/>
            <person name="Wu L."/>
            <person name="Ma J."/>
        </authorList>
    </citation>
    <scope>NUCLEOTIDE SEQUENCE [LARGE SCALE GENOMIC DNA]</scope>
    <source>
        <strain evidence="22">CCUG 49339</strain>
    </source>
</reference>
<dbReference type="Gene3D" id="1.20.5.1930">
    <property type="match status" value="1"/>
</dbReference>
<feature type="domain" description="Histidine kinase" evidence="20">
    <location>
        <begin position="513"/>
        <end position="711"/>
    </location>
</feature>
<evidence type="ECO:0000256" key="1">
    <source>
        <dbReference type="ARBA" id="ARBA00000085"/>
    </source>
</evidence>
<evidence type="ECO:0000256" key="8">
    <source>
        <dbReference type="ARBA" id="ARBA00022553"/>
    </source>
</evidence>
<feature type="transmembrane region" description="Helical" evidence="19">
    <location>
        <begin position="205"/>
        <end position="225"/>
    </location>
</feature>
<keyword evidence="14" id="KW-0408">Iron</keyword>
<evidence type="ECO:0000256" key="2">
    <source>
        <dbReference type="ARBA" id="ARBA00001966"/>
    </source>
</evidence>
<dbReference type="PANTHER" id="PTHR24421:SF10">
    <property type="entry name" value="NITRATE_NITRITE SENSOR PROTEIN NARQ"/>
    <property type="match status" value="1"/>
</dbReference>
<keyword evidence="10" id="KW-0479">Metal-binding</keyword>
<evidence type="ECO:0000313" key="22">
    <source>
        <dbReference type="Proteomes" id="UP001597214"/>
    </source>
</evidence>
<keyword evidence="7" id="KW-0963">Cytoplasm</keyword>
<evidence type="ECO:0000256" key="10">
    <source>
        <dbReference type="ARBA" id="ARBA00022723"/>
    </source>
</evidence>
<keyword evidence="6" id="KW-0004">4Fe-4S</keyword>
<dbReference type="PROSITE" id="PS50109">
    <property type="entry name" value="HIS_KIN"/>
    <property type="match status" value="1"/>
</dbReference>
<comment type="caution">
    <text evidence="21">The sequence shown here is derived from an EMBL/GenBank/DDBJ whole genome shotgun (WGS) entry which is preliminary data.</text>
</comment>
<keyword evidence="19" id="KW-0812">Transmembrane</keyword>